<dbReference type="EMBL" id="CP021255">
    <property type="protein sequence ID" value="AVD71844.1"/>
    <property type="molecule type" value="Genomic_DNA"/>
</dbReference>
<protein>
    <submittedName>
        <fullName evidence="1">Uncharacterized protein</fullName>
    </submittedName>
</protein>
<sequence>MLPLVEGAAADAHDPAQHRYRIGTALLADEAILHSIAFAKKALAFFRISFSIRSALTSLCNRTYDARSLAFKHSLLVSCSSSCIHRWTMFLLVCTACTVLSTEQPFCVTCTMPPFLNAGVKVCLTVISHLGRSFNHLNEAAGMIRPLQGSFYKEIVNKK</sequence>
<gene>
    <name evidence="1" type="ORF">CAY53_10500</name>
</gene>
<reference evidence="1 2" key="1">
    <citation type="journal article" date="2018" name="MBio">
        <title>Insights into the evolution of host association through the isolation and characterization of a novel human periodontal pathobiont, Desulfobulbus oralis.</title>
        <authorList>
            <person name="Cross K.L."/>
            <person name="Chirania P."/>
            <person name="Xiong W."/>
            <person name="Beall C.J."/>
            <person name="Elkins J.G."/>
            <person name="Giannone R.J."/>
            <person name="Griffen A.L."/>
            <person name="Guss A.M."/>
            <person name="Hettich R.L."/>
            <person name="Joshi S.S."/>
            <person name="Mokrzan E.M."/>
            <person name="Martin R.K."/>
            <person name="Zhulin I.B."/>
            <person name="Leys E.J."/>
            <person name="Podar M."/>
        </authorList>
    </citation>
    <scope>NUCLEOTIDE SEQUENCE [LARGE SCALE GENOMIC DNA]</scope>
    <source>
        <strain evidence="1 2">ORNL</strain>
    </source>
</reference>
<keyword evidence="2" id="KW-1185">Reference proteome</keyword>
<name>A0A2L1GQE1_9BACT</name>
<dbReference type="KEGG" id="deo:CAY53_10500"/>
<accession>A0A2L1GQE1</accession>
<evidence type="ECO:0000313" key="1">
    <source>
        <dbReference type="EMBL" id="AVD71844.1"/>
    </source>
</evidence>
<proteinExistence type="predicted"/>
<dbReference type="Proteomes" id="UP000239867">
    <property type="component" value="Chromosome"/>
</dbReference>
<evidence type="ECO:0000313" key="2">
    <source>
        <dbReference type="Proteomes" id="UP000239867"/>
    </source>
</evidence>
<dbReference type="AlphaFoldDB" id="A0A2L1GQE1"/>
<organism evidence="1 2">
    <name type="scientific">Desulfobulbus oralis</name>
    <dbReference type="NCBI Taxonomy" id="1986146"/>
    <lineage>
        <taxon>Bacteria</taxon>
        <taxon>Pseudomonadati</taxon>
        <taxon>Thermodesulfobacteriota</taxon>
        <taxon>Desulfobulbia</taxon>
        <taxon>Desulfobulbales</taxon>
        <taxon>Desulfobulbaceae</taxon>
        <taxon>Desulfobulbus</taxon>
    </lineage>
</organism>